<evidence type="ECO:0000256" key="1">
    <source>
        <dbReference type="SAM" id="MobiDB-lite"/>
    </source>
</evidence>
<gene>
    <name evidence="2" type="ORF">PCASD_00514</name>
</gene>
<proteinExistence type="predicted"/>
<feature type="compositionally biased region" description="Low complexity" evidence="1">
    <location>
        <begin position="57"/>
        <end position="66"/>
    </location>
</feature>
<comment type="caution">
    <text evidence="2">The sequence shown here is derived from an EMBL/GenBank/DDBJ whole genome shotgun (WGS) entry which is preliminary data.</text>
</comment>
<protein>
    <submittedName>
        <fullName evidence="2">Uncharacterized protein</fullName>
    </submittedName>
</protein>
<dbReference type="AlphaFoldDB" id="A0A2N5VNT5"/>
<dbReference type="Proteomes" id="UP000235392">
    <property type="component" value="Unassembled WGS sequence"/>
</dbReference>
<organism evidence="2 3">
    <name type="scientific">Puccinia coronata f. sp. avenae</name>
    <dbReference type="NCBI Taxonomy" id="200324"/>
    <lineage>
        <taxon>Eukaryota</taxon>
        <taxon>Fungi</taxon>
        <taxon>Dikarya</taxon>
        <taxon>Basidiomycota</taxon>
        <taxon>Pucciniomycotina</taxon>
        <taxon>Pucciniomycetes</taxon>
        <taxon>Pucciniales</taxon>
        <taxon>Pucciniaceae</taxon>
        <taxon>Puccinia</taxon>
    </lineage>
</organism>
<sequence length="185" mass="20354">MCEVAAPDDVWGQYVAVHANAKKYWGVPFTEFQQLDKIFGTSLATGEAAQSLSQQLLVQPQTQDPDTSGEGNGVSRENPPGQPTPSPTAYLLHSHSASQKASVGSALNNLVDYLKNKNELAIQQTQQKTVVQKAVNMYQENHLKKVYDALEVLQNKSNAQVFTTIRDKGIRLGWLACKIDDMKGH</sequence>
<dbReference type="EMBL" id="PGCI01000004">
    <property type="protein sequence ID" value="PLW51665.1"/>
    <property type="molecule type" value="Genomic_DNA"/>
</dbReference>
<feature type="region of interest" description="Disordered" evidence="1">
    <location>
        <begin position="57"/>
        <end position="88"/>
    </location>
</feature>
<accession>A0A2N5VNT5</accession>
<reference evidence="2 3" key="1">
    <citation type="submission" date="2017-11" db="EMBL/GenBank/DDBJ databases">
        <title>De novo assembly and phasing of dikaryotic genomes from two isolates of Puccinia coronata f. sp. avenae, the causal agent of oat crown rust.</title>
        <authorList>
            <person name="Miller M.E."/>
            <person name="Zhang Y."/>
            <person name="Omidvar V."/>
            <person name="Sperschneider J."/>
            <person name="Schwessinger B."/>
            <person name="Raley C."/>
            <person name="Palmer J.M."/>
            <person name="Garnica D."/>
            <person name="Upadhyaya N."/>
            <person name="Rathjen J."/>
            <person name="Taylor J.M."/>
            <person name="Park R.F."/>
            <person name="Dodds P.N."/>
            <person name="Hirsch C.D."/>
            <person name="Kianian S.F."/>
            <person name="Figueroa M."/>
        </authorList>
    </citation>
    <scope>NUCLEOTIDE SEQUENCE [LARGE SCALE GENOMIC DNA]</scope>
    <source>
        <strain evidence="2">12SD80</strain>
    </source>
</reference>
<evidence type="ECO:0000313" key="3">
    <source>
        <dbReference type="Proteomes" id="UP000235392"/>
    </source>
</evidence>
<evidence type="ECO:0000313" key="2">
    <source>
        <dbReference type="EMBL" id="PLW51665.1"/>
    </source>
</evidence>
<name>A0A2N5VNT5_9BASI</name>